<dbReference type="Gene3D" id="3.80.10.10">
    <property type="entry name" value="Ribonuclease Inhibitor"/>
    <property type="match status" value="1"/>
</dbReference>
<sequence length="575" mass="64677">MHTFFTSPARSHPDAAQAKELPLHLIHLILSHLDHVGDLARVTRTSRLFYYMTLPRLYEHVTLHAYSEIRYIDGRPEGYGNGSPFAMGLNTLVSRSFGNYIQTFRVLGDWREHDLHDYKQGRVPDNSMVLQVAMRAALDRMNKLKSFAWQLNTPLLQTVYEGLMGKASLVSLTIRCQARRTPRPTTIVPPLPNLQTLVVYDLDPLCYPDDISLLMLGSKKLENLTLHWSPRMRAEGEESVNLLSIFGRCIAARYSVPIKRLHMYNLYTRLSSLDFHKILNFDSQIEATVINCGGSDPSTVFTDTSWKVHGSLPASRNLKMIRSDNADKDSAIGLGKFTGLERIYIISNTRGTGASSKPNSTTPTPSTPSNMTPSVSNGSGSANGTPKLAHEQLCRSVASDYLAAIQTNHRTVRHLLLSDCWILSDDAIFRLCQLCPNLEQLGFASSVPALESLRQVFALVPKLWVVRFLMRRGGEACEKFDLLEPEMHAFAMATELWRPEYKNIKYVGFGHDIIYKLGDVYFPPKSKVPQPDAPDNSLNARRAGPIRKFQIVSRESVQHIEIWGMDTIEFDPAST</sequence>
<dbReference type="eggNOG" id="ENOG502T1XE">
    <property type="taxonomic scope" value="Eukaryota"/>
</dbReference>
<dbReference type="InterPro" id="IPR032675">
    <property type="entry name" value="LRR_dom_sf"/>
</dbReference>
<dbReference type="AlphaFoldDB" id="R0IGX5"/>
<dbReference type="InterPro" id="IPR001810">
    <property type="entry name" value="F-box_dom"/>
</dbReference>
<accession>R0IGX5</accession>
<evidence type="ECO:0000256" key="1">
    <source>
        <dbReference type="SAM" id="MobiDB-lite"/>
    </source>
</evidence>
<dbReference type="InterPro" id="IPR036047">
    <property type="entry name" value="F-box-like_dom_sf"/>
</dbReference>
<feature type="domain" description="F-box" evidence="2">
    <location>
        <begin position="20"/>
        <end position="63"/>
    </location>
</feature>
<dbReference type="GeneID" id="19396155"/>
<dbReference type="STRING" id="671987.R0IGX5"/>
<dbReference type="Proteomes" id="UP000016935">
    <property type="component" value="Unassembled WGS sequence"/>
</dbReference>
<dbReference type="SUPFAM" id="SSF52047">
    <property type="entry name" value="RNI-like"/>
    <property type="match status" value="1"/>
</dbReference>
<dbReference type="Pfam" id="PF12937">
    <property type="entry name" value="F-box-like"/>
    <property type="match status" value="1"/>
</dbReference>
<evidence type="ECO:0000313" key="4">
    <source>
        <dbReference type="Proteomes" id="UP000016935"/>
    </source>
</evidence>
<evidence type="ECO:0000259" key="2">
    <source>
        <dbReference type="Pfam" id="PF12937"/>
    </source>
</evidence>
<proteinExistence type="predicted"/>
<dbReference type="SUPFAM" id="SSF81383">
    <property type="entry name" value="F-box domain"/>
    <property type="match status" value="1"/>
</dbReference>
<keyword evidence="4" id="KW-1185">Reference proteome</keyword>
<name>R0IGX5_EXST2</name>
<dbReference type="EMBL" id="KB908704">
    <property type="protein sequence ID" value="EOA84475.1"/>
    <property type="molecule type" value="Genomic_DNA"/>
</dbReference>
<organism evidence="3 4">
    <name type="scientific">Exserohilum turcicum (strain 28A)</name>
    <name type="common">Northern leaf blight fungus</name>
    <name type="synonym">Setosphaeria turcica</name>
    <dbReference type="NCBI Taxonomy" id="671987"/>
    <lineage>
        <taxon>Eukaryota</taxon>
        <taxon>Fungi</taxon>
        <taxon>Dikarya</taxon>
        <taxon>Ascomycota</taxon>
        <taxon>Pezizomycotina</taxon>
        <taxon>Dothideomycetes</taxon>
        <taxon>Pleosporomycetidae</taxon>
        <taxon>Pleosporales</taxon>
        <taxon>Pleosporineae</taxon>
        <taxon>Pleosporaceae</taxon>
        <taxon>Exserohilum</taxon>
    </lineage>
</organism>
<reference evidence="3 4" key="1">
    <citation type="journal article" date="2012" name="PLoS Pathog.">
        <title>Diverse lifestyles and strategies of plant pathogenesis encoded in the genomes of eighteen Dothideomycetes fungi.</title>
        <authorList>
            <person name="Ohm R.A."/>
            <person name="Feau N."/>
            <person name="Henrissat B."/>
            <person name="Schoch C.L."/>
            <person name="Horwitz B.A."/>
            <person name="Barry K.W."/>
            <person name="Condon B.J."/>
            <person name="Copeland A.C."/>
            <person name="Dhillon B."/>
            <person name="Glaser F."/>
            <person name="Hesse C.N."/>
            <person name="Kosti I."/>
            <person name="LaButti K."/>
            <person name="Lindquist E.A."/>
            <person name="Lucas S."/>
            <person name="Salamov A.A."/>
            <person name="Bradshaw R.E."/>
            <person name="Ciuffetti L."/>
            <person name="Hamelin R.C."/>
            <person name="Kema G.H.J."/>
            <person name="Lawrence C."/>
            <person name="Scott J.A."/>
            <person name="Spatafora J.W."/>
            <person name="Turgeon B.G."/>
            <person name="de Wit P.J.G.M."/>
            <person name="Zhong S."/>
            <person name="Goodwin S.B."/>
            <person name="Grigoriev I.V."/>
        </authorList>
    </citation>
    <scope>NUCLEOTIDE SEQUENCE [LARGE SCALE GENOMIC DNA]</scope>
    <source>
        <strain evidence="4">28A</strain>
    </source>
</reference>
<gene>
    <name evidence="3" type="ORF">SETTUDRAFT_132500</name>
</gene>
<evidence type="ECO:0000313" key="3">
    <source>
        <dbReference type="EMBL" id="EOA84475.1"/>
    </source>
</evidence>
<protein>
    <recommendedName>
        <fullName evidence="2">F-box domain-containing protein</fullName>
    </recommendedName>
</protein>
<feature type="compositionally biased region" description="Low complexity" evidence="1">
    <location>
        <begin position="355"/>
        <end position="377"/>
    </location>
</feature>
<reference evidence="3 4" key="2">
    <citation type="journal article" date="2013" name="PLoS Genet.">
        <title>Comparative genome structure, secondary metabolite, and effector coding capacity across Cochliobolus pathogens.</title>
        <authorList>
            <person name="Condon B.J."/>
            <person name="Leng Y."/>
            <person name="Wu D."/>
            <person name="Bushley K.E."/>
            <person name="Ohm R.A."/>
            <person name="Otillar R."/>
            <person name="Martin J."/>
            <person name="Schackwitz W."/>
            <person name="Grimwood J."/>
            <person name="MohdZainudin N."/>
            <person name="Xue C."/>
            <person name="Wang R."/>
            <person name="Manning V.A."/>
            <person name="Dhillon B."/>
            <person name="Tu Z.J."/>
            <person name="Steffenson B.J."/>
            <person name="Salamov A."/>
            <person name="Sun H."/>
            <person name="Lowry S."/>
            <person name="LaButti K."/>
            <person name="Han J."/>
            <person name="Copeland A."/>
            <person name="Lindquist E."/>
            <person name="Barry K."/>
            <person name="Schmutz J."/>
            <person name="Baker S.E."/>
            <person name="Ciuffetti L.M."/>
            <person name="Grigoriev I.V."/>
            <person name="Zhong S."/>
            <person name="Turgeon B.G."/>
        </authorList>
    </citation>
    <scope>NUCLEOTIDE SEQUENCE [LARGE SCALE GENOMIC DNA]</scope>
    <source>
        <strain evidence="4">28A</strain>
    </source>
</reference>
<dbReference type="RefSeq" id="XP_008027897.1">
    <property type="nucleotide sequence ID" value="XM_008029706.1"/>
</dbReference>
<dbReference type="HOGENOM" id="CLU_024064_1_0_1"/>
<dbReference type="OrthoDB" id="5311681at2759"/>
<feature type="region of interest" description="Disordered" evidence="1">
    <location>
        <begin position="351"/>
        <end position="386"/>
    </location>
</feature>